<dbReference type="InterPro" id="IPR036390">
    <property type="entry name" value="WH_DNA-bd_sf"/>
</dbReference>
<evidence type="ECO:0000313" key="6">
    <source>
        <dbReference type="Proteomes" id="UP000544107"/>
    </source>
</evidence>
<evidence type="ECO:0000256" key="1">
    <source>
        <dbReference type="ARBA" id="ARBA00023015"/>
    </source>
</evidence>
<comment type="caution">
    <text evidence="5">The sequence shown here is derived from an EMBL/GenBank/DDBJ whole genome shotgun (WGS) entry which is preliminary data.</text>
</comment>
<proteinExistence type="predicted"/>
<dbReference type="Pfam" id="PF00392">
    <property type="entry name" value="GntR"/>
    <property type="match status" value="1"/>
</dbReference>
<evidence type="ECO:0000256" key="2">
    <source>
        <dbReference type="ARBA" id="ARBA00023125"/>
    </source>
</evidence>
<dbReference type="PANTHER" id="PTHR43537">
    <property type="entry name" value="TRANSCRIPTIONAL REGULATOR, GNTR FAMILY"/>
    <property type="match status" value="1"/>
</dbReference>
<dbReference type="SUPFAM" id="SSF46785">
    <property type="entry name" value="Winged helix' DNA-binding domain"/>
    <property type="match status" value="1"/>
</dbReference>
<protein>
    <submittedName>
        <fullName evidence="5">DNA-binding GntR family transcriptional regulator</fullName>
    </submittedName>
</protein>
<dbReference type="SMART" id="SM00895">
    <property type="entry name" value="FCD"/>
    <property type="match status" value="1"/>
</dbReference>
<evidence type="ECO:0000256" key="3">
    <source>
        <dbReference type="ARBA" id="ARBA00023163"/>
    </source>
</evidence>
<evidence type="ECO:0000313" key="5">
    <source>
        <dbReference type="EMBL" id="MBB4008515.1"/>
    </source>
</evidence>
<gene>
    <name evidence="5" type="ORF">GGQ71_002795</name>
</gene>
<keyword evidence="3" id="KW-0804">Transcription</keyword>
<dbReference type="InterPro" id="IPR036388">
    <property type="entry name" value="WH-like_DNA-bd_sf"/>
</dbReference>
<dbReference type="PANTHER" id="PTHR43537:SF49">
    <property type="entry name" value="TRANSCRIPTIONAL REGULATORY PROTEIN"/>
    <property type="match status" value="1"/>
</dbReference>
<dbReference type="InterPro" id="IPR008920">
    <property type="entry name" value="TF_FadR/GntR_C"/>
</dbReference>
<dbReference type="Proteomes" id="UP000544107">
    <property type="component" value="Unassembled WGS sequence"/>
</dbReference>
<dbReference type="Gene3D" id="1.20.120.530">
    <property type="entry name" value="GntR ligand-binding domain-like"/>
    <property type="match status" value="1"/>
</dbReference>
<dbReference type="EMBL" id="JACIED010000003">
    <property type="protein sequence ID" value="MBB4008515.1"/>
    <property type="molecule type" value="Genomic_DNA"/>
</dbReference>
<dbReference type="Pfam" id="PF07729">
    <property type="entry name" value="FCD"/>
    <property type="match status" value="1"/>
</dbReference>
<dbReference type="RefSeq" id="WP_234801583.1">
    <property type="nucleotide sequence ID" value="NZ_JACIED010000003.1"/>
</dbReference>
<accession>A0A7W6HNJ9</accession>
<feature type="domain" description="HTH gntR-type" evidence="4">
    <location>
        <begin position="13"/>
        <end position="80"/>
    </location>
</feature>
<dbReference type="InterPro" id="IPR000524">
    <property type="entry name" value="Tscrpt_reg_HTH_GntR"/>
</dbReference>
<organism evidence="5 6">
    <name type="scientific">Allorhizobium taibaishanense</name>
    <dbReference type="NCBI Taxonomy" id="887144"/>
    <lineage>
        <taxon>Bacteria</taxon>
        <taxon>Pseudomonadati</taxon>
        <taxon>Pseudomonadota</taxon>
        <taxon>Alphaproteobacteria</taxon>
        <taxon>Hyphomicrobiales</taxon>
        <taxon>Rhizobiaceae</taxon>
        <taxon>Rhizobium/Agrobacterium group</taxon>
        <taxon>Allorhizobium</taxon>
    </lineage>
</organism>
<dbReference type="GO" id="GO:0003677">
    <property type="term" value="F:DNA binding"/>
    <property type="evidence" value="ECO:0007669"/>
    <property type="project" value="UniProtKB-KW"/>
</dbReference>
<name>A0A7W6HNJ9_9HYPH</name>
<dbReference type="SMART" id="SM00345">
    <property type="entry name" value="HTH_GNTR"/>
    <property type="match status" value="1"/>
</dbReference>
<evidence type="ECO:0000259" key="4">
    <source>
        <dbReference type="PROSITE" id="PS50949"/>
    </source>
</evidence>
<dbReference type="PROSITE" id="PS50949">
    <property type="entry name" value="HTH_GNTR"/>
    <property type="match status" value="1"/>
</dbReference>
<dbReference type="AlphaFoldDB" id="A0A7W6HNJ9"/>
<dbReference type="CDD" id="cd07377">
    <property type="entry name" value="WHTH_GntR"/>
    <property type="match status" value="1"/>
</dbReference>
<dbReference type="InterPro" id="IPR011711">
    <property type="entry name" value="GntR_C"/>
</dbReference>
<dbReference type="GO" id="GO:0003700">
    <property type="term" value="F:DNA-binding transcription factor activity"/>
    <property type="evidence" value="ECO:0007669"/>
    <property type="project" value="InterPro"/>
</dbReference>
<sequence>MPDNIIDSDRASPSLSEQLLDAIEERIVMGTYPPGTRLDDVELAKHFGVSRTPIREALIRLETMRIVEKTPRKGWVVTPISPQSLCEMFEFISELEALCGRFAAKRATPFQLQQLLTAHEACRGVSDPDDYYRANEQFHMALYRAAGNVYLFEQLSEMLRRAKPYRRLQLRAPERIRTSFAEHEAIVAAILANDAEAAMERLRDHVMLQGERFNNLVRSLNDMAKSGAGSRV</sequence>
<dbReference type="Gene3D" id="1.10.10.10">
    <property type="entry name" value="Winged helix-like DNA-binding domain superfamily/Winged helix DNA-binding domain"/>
    <property type="match status" value="1"/>
</dbReference>
<dbReference type="SUPFAM" id="SSF48008">
    <property type="entry name" value="GntR ligand-binding domain-like"/>
    <property type="match status" value="1"/>
</dbReference>
<reference evidence="5 6" key="1">
    <citation type="submission" date="2020-08" db="EMBL/GenBank/DDBJ databases">
        <title>Genomic Encyclopedia of Type Strains, Phase IV (KMG-IV): sequencing the most valuable type-strain genomes for metagenomic binning, comparative biology and taxonomic classification.</title>
        <authorList>
            <person name="Goeker M."/>
        </authorList>
    </citation>
    <scope>NUCLEOTIDE SEQUENCE [LARGE SCALE GENOMIC DNA]</scope>
    <source>
        <strain evidence="5 6">DSM 100021</strain>
    </source>
</reference>
<keyword evidence="2 5" id="KW-0238">DNA-binding</keyword>
<keyword evidence="1" id="KW-0805">Transcription regulation</keyword>